<dbReference type="PANTHER" id="PTHR38767">
    <property type="entry name" value="DNA POLYMERASE III SUBUNIT CHI"/>
    <property type="match status" value="1"/>
</dbReference>
<reference evidence="2 4" key="2">
    <citation type="submission" date="2016-08" db="EMBL/GenBank/DDBJ databases">
        <title>Genome sequencing of Vibrio scophthalmi strain FP3289, an isolated from Paralichthys olivaceus.</title>
        <authorList>
            <person name="Han H.-J."/>
        </authorList>
    </citation>
    <scope>NUCLEOTIDE SEQUENCE [LARGE SCALE GENOMIC DNA]</scope>
    <source>
        <strain evidence="2 4">FP3289</strain>
    </source>
</reference>
<evidence type="ECO:0000313" key="3">
    <source>
        <dbReference type="Proteomes" id="UP000092528"/>
    </source>
</evidence>
<dbReference type="Proteomes" id="UP000092528">
    <property type="component" value="Chromosome 1"/>
</dbReference>
<organism evidence="1 3">
    <name type="scientific">Vibrio scophthalmi</name>
    <dbReference type="NCBI Taxonomy" id="45658"/>
    <lineage>
        <taxon>Bacteria</taxon>
        <taxon>Pseudomonadati</taxon>
        <taxon>Pseudomonadota</taxon>
        <taxon>Gammaproteobacteria</taxon>
        <taxon>Vibrionales</taxon>
        <taxon>Vibrionaceae</taxon>
        <taxon>Vibrio</taxon>
    </lineage>
</organism>
<dbReference type="SUPFAM" id="SSF102400">
    <property type="entry name" value="DNA polymerase III chi subunit"/>
    <property type="match status" value="1"/>
</dbReference>
<gene>
    <name evidence="1" type="primary">holC</name>
    <name evidence="2" type="ORF">VSF3289_00506</name>
    <name evidence="1" type="ORF">VSVS05_02340</name>
</gene>
<dbReference type="GO" id="GO:0032298">
    <property type="term" value="P:positive regulation of DNA-templated DNA replication initiation"/>
    <property type="evidence" value="ECO:0007669"/>
    <property type="project" value="TreeGrafter"/>
</dbReference>
<dbReference type="Gene3D" id="3.40.50.10110">
    <property type="entry name" value="DNA polymerase III subunit chi"/>
    <property type="match status" value="1"/>
</dbReference>
<dbReference type="GO" id="GO:0003887">
    <property type="term" value="F:DNA-directed DNA polymerase activity"/>
    <property type="evidence" value="ECO:0007669"/>
    <property type="project" value="UniProtKB-KW"/>
</dbReference>
<dbReference type="AlphaFoldDB" id="A0A1C7FBF0"/>
<dbReference type="GO" id="GO:0003677">
    <property type="term" value="F:DNA binding"/>
    <property type="evidence" value="ECO:0007669"/>
    <property type="project" value="InterPro"/>
</dbReference>
<keyword evidence="1" id="KW-0808">Transferase</keyword>
<accession>A0A1C7FBF0</accession>
<reference evidence="1 3" key="1">
    <citation type="submission" date="2016-07" db="EMBL/GenBank/DDBJ databases">
        <title>Genome sequencing of Vibrio scophthalmi strain VS-05, an isolated from Paralichthys olivaceus.</title>
        <authorList>
            <person name="Han H.-J."/>
        </authorList>
    </citation>
    <scope>NUCLEOTIDE SEQUENCE [LARGE SCALE GENOMIC DNA]</scope>
    <source>
        <strain evidence="1 3">VS-05</strain>
    </source>
</reference>
<keyword evidence="1" id="KW-0548">Nucleotidyltransferase</keyword>
<keyword evidence="3" id="KW-1185">Reference proteome</keyword>
<name>A0A1C7FBF0_9VIBR</name>
<dbReference type="RefSeq" id="WP_009385863.1">
    <property type="nucleotide sequence ID" value="NZ_CP016414.1"/>
</dbReference>
<dbReference type="Pfam" id="PF04364">
    <property type="entry name" value="DNA_pol3_chi"/>
    <property type="match status" value="1"/>
</dbReference>
<dbReference type="PANTHER" id="PTHR38767:SF1">
    <property type="entry name" value="DNA POLYMERASE III SUBUNIT CHI"/>
    <property type="match status" value="1"/>
</dbReference>
<dbReference type="Proteomes" id="UP000095131">
    <property type="component" value="Unassembled WGS sequence"/>
</dbReference>
<evidence type="ECO:0000313" key="4">
    <source>
        <dbReference type="Proteomes" id="UP000095131"/>
    </source>
</evidence>
<proteinExistence type="predicted"/>
<dbReference type="GO" id="GO:0006260">
    <property type="term" value="P:DNA replication"/>
    <property type="evidence" value="ECO:0007669"/>
    <property type="project" value="InterPro"/>
</dbReference>
<dbReference type="OrthoDB" id="5297568at2"/>
<dbReference type="InterPro" id="IPR036768">
    <property type="entry name" value="PolIII_chi_sf"/>
</dbReference>
<dbReference type="EMBL" id="MDCJ01000002">
    <property type="protein sequence ID" value="ODS10251.1"/>
    <property type="molecule type" value="Genomic_DNA"/>
</dbReference>
<dbReference type="EMBL" id="CP016414">
    <property type="protein sequence ID" value="ANU37435.1"/>
    <property type="molecule type" value="Genomic_DNA"/>
</dbReference>
<dbReference type="EC" id="2.7.7.7" evidence="1"/>
<sequence length="149" mass="17062">MANATFYIIKADSPQANESGFLGYVVFLAQHFAKQGAKVYLNSQDKQQAEKLAELFWQVEPEHYIGHNLVGEGPKYGTNIEIGHQALKPSWNRQLVINLAENETTFANKFAEVVDFVPCEEKAKQLARERYKIYRQAGYQLQTIEIEHN</sequence>
<protein>
    <submittedName>
        <fullName evidence="1">DNA-directed DNA polymerase</fullName>
        <ecNumber evidence="1">2.7.7.7</ecNumber>
    </submittedName>
</protein>
<dbReference type="GeneID" id="96872671"/>
<dbReference type="InterPro" id="IPR007459">
    <property type="entry name" value="DNA_pol3_chi"/>
</dbReference>
<keyword evidence="1" id="KW-0239">DNA-directed DNA polymerase</keyword>
<dbReference type="PATRIC" id="fig|45658.7.peg.2310"/>
<dbReference type="STRING" id="45658.VSVS12_00655"/>
<evidence type="ECO:0000313" key="1">
    <source>
        <dbReference type="EMBL" id="ANU37435.1"/>
    </source>
</evidence>
<evidence type="ECO:0000313" key="2">
    <source>
        <dbReference type="EMBL" id="ODS10251.1"/>
    </source>
</evidence>